<comment type="caution">
    <text evidence="1">The sequence shown here is derived from an EMBL/GenBank/DDBJ whole genome shotgun (WGS) entry which is preliminary data.</text>
</comment>
<dbReference type="AlphaFoldDB" id="A0A9X5I6I4"/>
<protein>
    <submittedName>
        <fullName evidence="1">Uncharacterized protein</fullName>
    </submittedName>
</protein>
<evidence type="ECO:0000313" key="1">
    <source>
        <dbReference type="EMBL" id="NHC37141.1"/>
    </source>
</evidence>
<dbReference type="EMBL" id="JTJC03000007">
    <property type="protein sequence ID" value="NHC37141.1"/>
    <property type="molecule type" value="Genomic_DNA"/>
</dbReference>
<gene>
    <name evidence="1" type="ORF">QH73_0021310</name>
</gene>
<name>A0A9X5I6I4_9CYAN</name>
<sequence>MKTWLDKPTDRQTHIYADPQPTLRYYAYPVVQIPGRRSLGRGKRSEIVIFG</sequence>
<accession>A0A9X5I6I4</accession>
<evidence type="ECO:0000313" key="2">
    <source>
        <dbReference type="Proteomes" id="UP000031532"/>
    </source>
</evidence>
<proteinExistence type="predicted"/>
<reference evidence="1 2" key="1">
    <citation type="journal article" date="2015" name="Genome Announc.">
        <title>Draft Genome Sequence of the Terrestrial Cyanobacterium Scytonema millei VB511283, Isolated from Eastern India.</title>
        <authorList>
            <person name="Sen D."/>
            <person name="Chandrababunaidu M.M."/>
            <person name="Singh D."/>
            <person name="Sanghi N."/>
            <person name="Ghorai A."/>
            <person name="Mishra G.P."/>
            <person name="Madduluri M."/>
            <person name="Adhikary S.P."/>
            <person name="Tripathy S."/>
        </authorList>
    </citation>
    <scope>NUCLEOTIDE SEQUENCE [LARGE SCALE GENOMIC DNA]</scope>
    <source>
        <strain evidence="1 2">VB511283</strain>
    </source>
</reference>
<dbReference type="Proteomes" id="UP000031532">
    <property type="component" value="Unassembled WGS sequence"/>
</dbReference>
<dbReference type="RefSeq" id="WP_165587756.1">
    <property type="nucleotide sequence ID" value="NZ_JTJC03000007.1"/>
</dbReference>
<organism evidence="1 2">
    <name type="scientific">Scytonema millei VB511283</name>
    <dbReference type="NCBI Taxonomy" id="1245923"/>
    <lineage>
        <taxon>Bacteria</taxon>
        <taxon>Bacillati</taxon>
        <taxon>Cyanobacteriota</taxon>
        <taxon>Cyanophyceae</taxon>
        <taxon>Nostocales</taxon>
        <taxon>Scytonemataceae</taxon>
        <taxon>Scytonema</taxon>
    </lineage>
</organism>
<keyword evidence="2" id="KW-1185">Reference proteome</keyword>